<keyword evidence="5" id="KW-1185">Reference proteome</keyword>
<name>A0A372LLA7_9BACI</name>
<keyword evidence="1" id="KW-0285">Flavoprotein</keyword>
<dbReference type="Gene3D" id="3.20.20.70">
    <property type="entry name" value="Aldolase class I"/>
    <property type="match status" value="1"/>
</dbReference>
<dbReference type="AlphaFoldDB" id="A0A372LLA7"/>
<dbReference type="EMBL" id="QVTE01000041">
    <property type="protein sequence ID" value="RFU67594.1"/>
    <property type="molecule type" value="Genomic_DNA"/>
</dbReference>
<dbReference type="OrthoDB" id="9772736at2"/>
<dbReference type="Proteomes" id="UP000264541">
    <property type="component" value="Unassembled WGS sequence"/>
</dbReference>
<dbReference type="CDD" id="cd04735">
    <property type="entry name" value="OYE_like_4_FMN"/>
    <property type="match status" value="1"/>
</dbReference>
<proteinExistence type="predicted"/>
<dbReference type="InterPro" id="IPR051799">
    <property type="entry name" value="NADH_flavin_oxidoreductase"/>
</dbReference>
<evidence type="ECO:0000313" key="4">
    <source>
        <dbReference type="EMBL" id="RFU67594.1"/>
    </source>
</evidence>
<sequence>MNEKYRPLFEPLSFRSGVELSNRLVMAPLTNYSSNEDGTVSDAELRYYSRRSTGVGMVLTACINVTENGQGFPGEFAGYSDDFIPSLQRLANAIKEQGAKAVLQIFHAGRMAPPDLVSDIVSASAVPDPDTIPVTPRALEESEVEEIIKAFGETTRRAIEAGFDGVEIHGANTYLIQQFFSGFTNRREDRWGGSFEKRLAFPLAVVEEVQNTVKQYADHPFLVGYRLSPEEEYPEGITMDDTLGLIDALTAKELDYLHISQQDFWTKPHRGGELDRTRIEQIYDRTKGKTELIGIGSLYTADQVLAAKNTGIPLVALGRGIIIEPDWVEKLKEGKEDEIYTTLLPTAERKQELEIPNPLWNMITTIPGWFPLEK</sequence>
<evidence type="ECO:0000313" key="5">
    <source>
        <dbReference type="Proteomes" id="UP000264541"/>
    </source>
</evidence>
<dbReference type="SUPFAM" id="SSF51395">
    <property type="entry name" value="FMN-linked oxidoreductases"/>
    <property type="match status" value="1"/>
</dbReference>
<dbReference type="PANTHER" id="PTHR43656">
    <property type="entry name" value="BINDING OXIDOREDUCTASE, PUTATIVE (AFU_ORTHOLOGUE AFUA_2G08260)-RELATED"/>
    <property type="match status" value="1"/>
</dbReference>
<dbReference type="GO" id="GO:0010181">
    <property type="term" value="F:FMN binding"/>
    <property type="evidence" value="ECO:0007669"/>
    <property type="project" value="InterPro"/>
</dbReference>
<accession>A0A372LLA7</accession>
<keyword evidence="2" id="KW-0560">Oxidoreductase</keyword>
<comment type="caution">
    <text evidence="4">The sequence shown here is derived from an EMBL/GenBank/DDBJ whole genome shotgun (WGS) entry which is preliminary data.</text>
</comment>
<organism evidence="4 5">
    <name type="scientific">Peribacillus saganii</name>
    <dbReference type="NCBI Taxonomy" id="2303992"/>
    <lineage>
        <taxon>Bacteria</taxon>
        <taxon>Bacillati</taxon>
        <taxon>Bacillota</taxon>
        <taxon>Bacilli</taxon>
        <taxon>Bacillales</taxon>
        <taxon>Bacillaceae</taxon>
        <taxon>Peribacillus</taxon>
    </lineage>
</organism>
<evidence type="ECO:0000259" key="3">
    <source>
        <dbReference type="Pfam" id="PF00724"/>
    </source>
</evidence>
<dbReference type="GO" id="GO:0016491">
    <property type="term" value="F:oxidoreductase activity"/>
    <property type="evidence" value="ECO:0007669"/>
    <property type="project" value="UniProtKB-KW"/>
</dbReference>
<protein>
    <submittedName>
        <fullName evidence="4">NADH-dependent flavin oxidoreductase</fullName>
    </submittedName>
</protein>
<dbReference type="InterPro" id="IPR001155">
    <property type="entry name" value="OxRdtase_FMN_N"/>
</dbReference>
<dbReference type="Pfam" id="PF00724">
    <property type="entry name" value="Oxidored_FMN"/>
    <property type="match status" value="1"/>
</dbReference>
<evidence type="ECO:0000256" key="2">
    <source>
        <dbReference type="ARBA" id="ARBA00023002"/>
    </source>
</evidence>
<gene>
    <name evidence="4" type="ORF">D0469_14385</name>
</gene>
<reference evidence="4 5" key="1">
    <citation type="submission" date="2018-08" db="EMBL/GenBank/DDBJ databases">
        <title>Bacillus chawlae sp. nov., Bacillus glennii sp. nov., and Bacillus saganii sp. nov. Isolated from the Vehicle Assembly Building at Kennedy Space Center where the Viking Spacecraft were Assembled.</title>
        <authorList>
            <person name="Seuylemezian A."/>
            <person name="Vaishampayan P."/>
        </authorList>
    </citation>
    <scope>NUCLEOTIDE SEQUENCE [LARGE SCALE GENOMIC DNA]</scope>
    <source>
        <strain evidence="4 5">V47-23a</strain>
    </source>
</reference>
<evidence type="ECO:0000256" key="1">
    <source>
        <dbReference type="ARBA" id="ARBA00022630"/>
    </source>
</evidence>
<dbReference type="InterPro" id="IPR013785">
    <property type="entry name" value="Aldolase_TIM"/>
</dbReference>
<feature type="domain" description="NADH:flavin oxidoreductase/NADH oxidase N-terminal" evidence="3">
    <location>
        <begin position="8"/>
        <end position="338"/>
    </location>
</feature>
<dbReference type="PANTHER" id="PTHR43656:SF2">
    <property type="entry name" value="BINDING OXIDOREDUCTASE, PUTATIVE (AFU_ORTHOLOGUE AFUA_2G08260)-RELATED"/>
    <property type="match status" value="1"/>
</dbReference>
<dbReference type="RefSeq" id="WP_117327440.1">
    <property type="nucleotide sequence ID" value="NZ_QVTE01000041.1"/>
</dbReference>